<dbReference type="SUPFAM" id="SSF56801">
    <property type="entry name" value="Acetyl-CoA synthetase-like"/>
    <property type="match status" value="1"/>
</dbReference>
<gene>
    <name evidence="1" type="ORF">Nmn1133_10130</name>
</gene>
<comment type="caution">
    <text evidence="1">The sequence shown here is derived from an EMBL/GenBank/DDBJ whole genome shotgun (WGS) entry which is preliminary data.</text>
</comment>
<dbReference type="Gene3D" id="3.40.50.12780">
    <property type="entry name" value="N-terminal domain of ligase-like"/>
    <property type="match status" value="1"/>
</dbReference>
<evidence type="ECO:0000313" key="1">
    <source>
        <dbReference type="EMBL" id="RNJ27006.1"/>
    </source>
</evidence>
<reference evidence="1 2" key="1">
    <citation type="submission" date="2018-11" db="EMBL/GenBank/DDBJ databases">
        <title>Genome sequences of Natronomonas sp. CBA1133.</title>
        <authorList>
            <person name="Roh S.W."/>
            <person name="Cha I.-T."/>
        </authorList>
    </citation>
    <scope>NUCLEOTIDE SEQUENCE [LARGE SCALE GENOMIC DNA]</scope>
    <source>
        <strain evidence="1 2">CBA1133</strain>
    </source>
</reference>
<dbReference type="EMBL" id="RJJC01000001">
    <property type="protein sequence ID" value="RNJ27006.1"/>
    <property type="molecule type" value="Genomic_DNA"/>
</dbReference>
<dbReference type="AlphaFoldDB" id="A0AAJ4UWE9"/>
<organism evidence="1 2">
    <name type="scientific">Halosegnis longus</name>
    <dbReference type="NCBI Taxonomy" id="2216012"/>
    <lineage>
        <taxon>Archaea</taxon>
        <taxon>Methanobacteriati</taxon>
        <taxon>Methanobacteriota</taxon>
        <taxon>Stenosarchaea group</taxon>
        <taxon>Halobacteria</taxon>
        <taxon>Halobacteriales</taxon>
        <taxon>Natronomonadaceae</taxon>
        <taxon>Halosegnis</taxon>
    </lineage>
</organism>
<evidence type="ECO:0000313" key="2">
    <source>
        <dbReference type="Proteomes" id="UP000270581"/>
    </source>
</evidence>
<dbReference type="Proteomes" id="UP000270581">
    <property type="component" value="Unassembled WGS sequence"/>
</dbReference>
<name>A0AAJ4UWE9_9EURY</name>
<protein>
    <submittedName>
        <fullName evidence="1">Acetyl-CoA synthetase</fullName>
    </submittedName>
</protein>
<accession>A0AAJ4UWE9</accession>
<proteinExistence type="predicted"/>
<dbReference type="InterPro" id="IPR042099">
    <property type="entry name" value="ANL_N_sf"/>
</dbReference>
<sequence length="237" mass="25271">MSEQFQTLADVLARDRRSDHLAHLHAPSERSYDYRRFLTTAWKSGLFFRNEGVRGGMAVAIAGDPIPETVLSFLGAGLLGATVEFEPDTLSEGTKALVAPTGRIREFDTAPGTRLVGYGEEPDDPAVSYWERDVWSENPTLPPDPVAPDDPLLRTADTTYSHADLLDAAVATATEHGLDAGDEVVIRTPLTDPGTVVGLLVPLVAGATLVVPNDETVGTLGIGSGPDDATIRPADIW</sequence>
<keyword evidence="2" id="KW-1185">Reference proteome</keyword>
<dbReference type="RefSeq" id="WP_123124330.1">
    <property type="nucleotide sequence ID" value="NZ_QKNW01000001.1"/>
</dbReference>